<dbReference type="SUPFAM" id="SSF143975">
    <property type="entry name" value="IlvD/EDD N-terminal domain-like"/>
    <property type="match status" value="1"/>
</dbReference>
<proteinExistence type="inferred from homology"/>
<keyword evidence="9" id="KW-0456">Lyase</keyword>
<comment type="caution">
    <text evidence="19">The sequence shown here is derived from an EMBL/GenBank/DDBJ whole genome shotgun (WGS) entry which is preliminary data.</text>
</comment>
<evidence type="ECO:0000256" key="3">
    <source>
        <dbReference type="ARBA" id="ARBA00022605"/>
    </source>
</evidence>
<organism evidence="19 20">
    <name type="scientific">Meristemomyces frigidus</name>
    <dbReference type="NCBI Taxonomy" id="1508187"/>
    <lineage>
        <taxon>Eukaryota</taxon>
        <taxon>Fungi</taxon>
        <taxon>Dikarya</taxon>
        <taxon>Ascomycota</taxon>
        <taxon>Pezizomycotina</taxon>
        <taxon>Dothideomycetes</taxon>
        <taxon>Dothideomycetidae</taxon>
        <taxon>Mycosphaerellales</taxon>
        <taxon>Teratosphaeriaceae</taxon>
        <taxon>Meristemomyces</taxon>
    </lineage>
</organism>
<accession>A0AAN7TIQ2</accession>
<evidence type="ECO:0000256" key="14">
    <source>
        <dbReference type="ARBA" id="ARBA00029490"/>
    </source>
</evidence>
<name>A0AAN7TIQ2_9PEZI</name>
<evidence type="ECO:0000259" key="18">
    <source>
        <dbReference type="Pfam" id="PF24877"/>
    </source>
</evidence>
<dbReference type="NCBIfam" id="TIGR00110">
    <property type="entry name" value="ilvD"/>
    <property type="match status" value="1"/>
</dbReference>
<evidence type="ECO:0000256" key="9">
    <source>
        <dbReference type="ARBA" id="ARBA00023239"/>
    </source>
</evidence>
<evidence type="ECO:0000256" key="7">
    <source>
        <dbReference type="ARBA" id="ARBA00023004"/>
    </source>
</evidence>
<dbReference type="SUPFAM" id="SSF52016">
    <property type="entry name" value="LeuD/IlvD-like"/>
    <property type="match status" value="1"/>
</dbReference>
<dbReference type="PANTHER" id="PTHR21000:SF5">
    <property type="entry name" value="DIHYDROXY-ACID DEHYDRATASE, MITOCHONDRIAL"/>
    <property type="match status" value="1"/>
</dbReference>
<dbReference type="InterPro" id="IPR056740">
    <property type="entry name" value="ILV_EDD_C"/>
</dbReference>
<evidence type="ECO:0000256" key="13">
    <source>
        <dbReference type="ARBA" id="ARBA00029437"/>
    </source>
</evidence>
<evidence type="ECO:0000256" key="16">
    <source>
        <dbReference type="ARBA" id="ARBA00052865"/>
    </source>
</evidence>
<evidence type="ECO:0000256" key="1">
    <source>
        <dbReference type="ARBA" id="ARBA00001946"/>
    </source>
</evidence>
<evidence type="ECO:0000256" key="10">
    <source>
        <dbReference type="ARBA" id="ARBA00023304"/>
    </source>
</evidence>
<evidence type="ECO:0000256" key="2">
    <source>
        <dbReference type="ARBA" id="ARBA00006486"/>
    </source>
</evidence>
<dbReference type="FunFam" id="3.50.30.80:FF:000001">
    <property type="entry name" value="Dihydroxy-acid dehydratase"/>
    <property type="match status" value="1"/>
</dbReference>
<dbReference type="PANTHER" id="PTHR21000">
    <property type="entry name" value="DIHYDROXY-ACID DEHYDRATASE DAD"/>
    <property type="match status" value="1"/>
</dbReference>
<dbReference type="GO" id="GO:0009082">
    <property type="term" value="P:branched-chain amino acid biosynthetic process"/>
    <property type="evidence" value="ECO:0007669"/>
    <property type="project" value="UniProtKB-KW"/>
</dbReference>
<keyword evidence="4" id="KW-0001">2Fe-2S</keyword>
<dbReference type="NCBIfam" id="NF002068">
    <property type="entry name" value="PRK00911.1"/>
    <property type="match status" value="1"/>
</dbReference>
<protein>
    <recommendedName>
        <fullName evidence="14">dihydroxy-acid dehydratase</fullName>
        <ecNumber evidence="14">4.2.1.9</ecNumber>
    </recommendedName>
</protein>
<comment type="cofactor">
    <cofactor evidence="1">
        <name>Mg(2+)</name>
        <dbReference type="ChEBI" id="CHEBI:18420"/>
    </cofactor>
</comment>
<evidence type="ECO:0000256" key="5">
    <source>
        <dbReference type="ARBA" id="ARBA00022723"/>
    </source>
</evidence>
<dbReference type="GO" id="GO:0046872">
    <property type="term" value="F:metal ion binding"/>
    <property type="evidence" value="ECO:0007669"/>
    <property type="project" value="UniProtKB-KW"/>
</dbReference>
<evidence type="ECO:0000313" key="20">
    <source>
        <dbReference type="Proteomes" id="UP001310890"/>
    </source>
</evidence>
<comment type="catalytic activity">
    <reaction evidence="11">
        <text>(2R)-2,3-dihydroxy-3-methylbutanoate = 3-methyl-2-oxobutanoate + H2O</text>
        <dbReference type="Rhea" id="RHEA:24809"/>
        <dbReference type="ChEBI" id="CHEBI:11851"/>
        <dbReference type="ChEBI" id="CHEBI:15377"/>
        <dbReference type="ChEBI" id="CHEBI:49072"/>
        <dbReference type="EC" id="4.2.1.9"/>
    </reaction>
    <physiologicalReaction direction="left-to-right" evidence="11">
        <dbReference type="Rhea" id="RHEA:24810"/>
    </physiologicalReaction>
</comment>
<keyword evidence="7" id="KW-0408">Iron</keyword>
<dbReference type="Pfam" id="PF00920">
    <property type="entry name" value="ILVD_EDD_N"/>
    <property type="match status" value="1"/>
</dbReference>
<dbReference type="HAMAP" id="MF_00012">
    <property type="entry name" value="IlvD"/>
    <property type="match status" value="1"/>
</dbReference>
<dbReference type="InterPro" id="IPR037237">
    <property type="entry name" value="IlvD/EDD_N"/>
</dbReference>
<dbReference type="PROSITE" id="PS00887">
    <property type="entry name" value="ILVD_EDD_2"/>
    <property type="match status" value="1"/>
</dbReference>
<evidence type="ECO:0000259" key="17">
    <source>
        <dbReference type="Pfam" id="PF00920"/>
    </source>
</evidence>
<dbReference type="InterPro" id="IPR000581">
    <property type="entry name" value="ILV_EDD_N"/>
</dbReference>
<keyword evidence="3" id="KW-0028">Amino-acid biosynthesis</keyword>
<keyword evidence="8" id="KW-0411">Iron-sulfur</keyword>
<comment type="similarity">
    <text evidence="2">Belongs to the IlvD/Edd family.</text>
</comment>
<evidence type="ECO:0000256" key="4">
    <source>
        <dbReference type="ARBA" id="ARBA00022714"/>
    </source>
</evidence>
<keyword evidence="5" id="KW-0479">Metal-binding</keyword>
<feature type="domain" description="Dihydroxy-acid/6-phosphogluconate dehydratase C-terminal" evidence="18">
    <location>
        <begin position="410"/>
        <end position="602"/>
    </location>
</feature>
<evidence type="ECO:0000256" key="11">
    <source>
        <dbReference type="ARBA" id="ARBA00029304"/>
    </source>
</evidence>
<evidence type="ECO:0000313" key="19">
    <source>
        <dbReference type="EMBL" id="KAK5118374.1"/>
    </source>
</evidence>
<evidence type="ECO:0000256" key="6">
    <source>
        <dbReference type="ARBA" id="ARBA00022842"/>
    </source>
</evidence>
<dbReference type="GO" id="GO:0004160">
    <property type="term" value="F:dihydroxy-acid dehydratase activity"/>
    <property type="evidence" value="ECO:0007669"/>
    <property type="project" value="UniProtKB-EC"/>
</dbReference>
<comment type="catalytic activity">
    <reaction evidence="16">
        <text>(2R,3R)-2,3-dihydroxy-3-methylpentanoate = (S)-3-methyl-2-oxopentanoate + H2O</text>
        <dbReference type="Rhea" id="RHEA:27694"/>
        <dbReference type="ChEBI" id="CHEBI:15377"/>
        <dbReference type="ChEBI" id="CHEBI:35146"/>
        <dbReference type="ChEBI" id="CHEBI:49258"/>
        <dbReference type="EC" id="4.2.1.9"/>
    </reaction>
    <physiologicalReaction direction="left-to-right" evidence="16">
        <dbReference type="Rhea" id="RHEA:27695"/>
    </physiologicalReaction>
</comment>
<dbReference type="GO" id="GO:0008652">
    <property type="term" value="P:amino acid biosynthetic process"/>
    <property type="evidence" value="ECO:0007669"/>
    <property type="project" value="UniProtKB-KW"/>
</dbReference>
<dbReference type="InterPro" id="IPR004404">
    <property type="entry name" value="DihydroxyA_deHydtase"/>
</dbReference>
<evidence type="ECO:0000256" key="8">
    <source>
        <dbReference type="ARBA" id="ARBA00023014"/>
    </source>
</evidence>
<feature type="domain" description="Dihydroxy-acid/6-phosphogluconate dehydratase N-terminal" evidence="17">
    <location>
        <begin position="78"/>
        <end position="398"/>
    </location>
</feature>
<evidence type="ECO:0000256" key="15">
    <source>
        <dbReference type="ARBA" id="ARBA00034078"/>
    </source>
</evidence>
<dbReference type="GO" id="GO:0051537">
    <property type="term" value="F:2 iron, 2 sulfur cluster binding"/>
    <property type="evidence" value="ECO:0007669"/>
    <property type="project" value="UniProtKB-KW"/>
</dbReference>
<keyword evidence="10" id="KW-0100">Branched-chain amino acid biosynthesis</keyword>
<sequence length="606" mass="64593">MLASRIRAGTVRPAWCSRPQWTSLRALSQSSIRQNAIPVDDDLKGLNKVSRHITQPVAQGASQAMLYATGMTTADLSKPQVGISSVWYSGNPCNMHLLDLNNRVKEGVQQAGLVPMQFNTIGVSDGISMGTKGMRYSLQSRDLIADSIETVMGGQWYDANISIPGCDKNMPGVIMAQARVNRPSLMVYGGTIAAGCGKMPKNQKLDVVSAFQAYGSFLSGDITEEERTDIIENAIPGCGACGGMYTANTMASAIEVMGMSLPGSSTNPAESKAKQMECLAAGPAIRELLKQDIKPTDILTRRAFEDAMVLVNITGGSTNAVLHLLAIAHSAGVDLTLDDFQSVSDRTPFLADLKPSGKYVMEDLFRIGGTPSLVKLLLKEGLLDGSRMTVTGQSLAKNVENAPDFPSDQEIIRPFSNPIKKTGHIQILRGSLAPEGSVGKITGKEGTVFTGKARCFDAEDDFCDALEAGTFKKGEKTVVIIRYEGPKGGPGMPEMLKPSSAIMGAGLGNDIALITDGRFSGGSHGFLIGHVTPEAQAGGPIGLVRDGDTICIDADNRVIDITDTTPEELQRRKLEFKAPPLKYQRGTLYKYAKIVGDASHGCITDA</sequence>
<dbReference type="Proteomes" id="UP001310890">
    <property type="component" value="Unassembled WGS sequence"/>
</dbReference>
<comment type="cofactor">
    <cofactor evidence="15">
        <name>[2Fe-2S] cluster</name>
        <dbReference type="ChEBI" id="CHEBI:190135"/>
    </cofactor>
</comment>
<dbReference type="InterPro" id="IPR042096">
    <property type="entry name" value="Dihydro-acid_dehy_C"/>
</dbReference>
<evidence type="ECO:0000256" key="12">
    <source>
        <dbReference type="ARBA" id="ARBA00029436"/>
    </source>
</evidence>
<keyword evidence="6" id="KW-0460">Magnesium</keyword>
<dbReference type="EC" id="4.2.1.9" evidence="14"/>
<dbReference type="Gene3D" id="3.50.30.80">
    <property type="entry name" value="IlvD/EDD C-terminal domain-like"/>
    <property type="match status" value="1"/>
</dbReference>
<dbReference type="InterPro" id="IPR050165">
    <property type="entry name" value="DHAD_IlvD/Edd"/>
</dbReference>
<dbReference type="InterPro" id="IPR020558">
    <property type="entry name" value="DiOHA_6PGluconate_deHydtase_CS"/>
</dbReference>
<dbReference type="EMBL" id="JAVRRL010000002">
    <property type="protein sequence ID" value="KAK5118374.1"/>
    <property type="molecule type" value="Genomic_DNA"/>
</dbReference>
<dbReference type="Pfam" id="PF24877">
    <property type="entry name" value="ILV_EDD_C"/>
    <property type="match status" value="1"/>
</dbReference>
<comment type="pathway">
    <text evidence="12">Amino-acid biosynthesis; L-valine biosynthesis; L-valine from pyruvate: step 3/4.</text>
</comment>
<dbReference type="AlphaFoldDB" id="A0AAN7TIQ2"/>
<gene>
    <name evidence="19" type="ORF">LTR62_002888</name>
</gene>
<dbReference type="PROSITE" id="PS00886">
    <property type="entry name" value="ILVD_EDD_1"/>
    <property type="match status" value="1"/>
</dbReference>
<reference evidence="19" key="1">
    <citation type="submission" date="2023-08" db="EMBL/GenBank/DDBJ databases">
        <title>Black Yeasts Isolated from many extreme environments.</title>
        <authorList>
            <person name="Coleine C."/>
            <person name="Stajich J.E."/>
            <person name="Selbmann L."/>
        </authorList>
    </citation>
    <scope>NUCLEOTIDE SEQUENCE</scope>
    <source>
        <strain evidence="19">CCFEE 5401</strain>
    </source>
</reference>
<dbReference type="GO" id="GO:0005739">
    <property type="term" value="C:mitochondrion"/>
    <property type="evidence" value="ECO:0007669"/>
    <property type="project" value="TreeGrafter"/>
</dbReference>
<comment type="pathway">
    <text evidence="13">Amino-acid biosynthesis; L-isoleucine biosynthesis; L-isoleucine from 2-oxobutanoate: step 3/4.</text>
</comment>